<dbReference type="OrthoDB" id="978914at2"/>
<feature type="chain" id="PRO_5015768542" description="Type IX secretion system membrane protein PorP/SprF" evidence="1">
    <location>
        <begin position="20"/>
        <end position="327"/>
    </location>
</feature>
<dbReference type="RefSeq" id="WP_106932119.1">
    <property type="nucleotide sequence ID" value="NZ_PYFT01000001.1"/>
</dbReference>
<dbReference type="NCBIfam" id="TIGR03519">
    <property type="entry name" value="T9SS_PorP_fam"/>
    <property type="match status" value="1"/>
</dbReference>
<feature type="signal peptide" evidence="1">
    <location>
        <begin position="1"/>
        <end position="19"/>
    </location>
</feature>
<name>A0A2T2YK96_9BACT</name>
<comment type="caution">
    <text evidence="2">The sequence shown here is derived from an EMBL/GenBank/DDBJ whole genome shotgun (WGS) entry which is preliminary data.</text>
</comment>
<organism evidence="2 3">
    <name type="scientific">Adhaeribacter arboris</name>
    <dbReference type="NCBI Taxonomy" id="2072846"/>
    <lineage>
        <taxon>Bacteria</taxon>
        <taxon>Pseudomonadati</taxon>
        <taxon>Bacteroidota</taxon>
        <taxon>Cytophagia</taxon>
        <taxon>Cytophagales</taxon>
        <taxon>Hymenobacteraceae</taxon>
        <taxon>Adhaeribacter</taxon>
    </lineage>
</organism>
<accession>A0A2T2YK96</accession>
<reference evidence="2 3" key="1">
    <citation type="submission" date="2018-03" db="EMBL/GenBank/DDBJ databases">
        <title>Adhaeribacter sp. HMF7605 Genome sequencing and assembly.</title>
        <authorList>
            <person name="Kang H."/>
            <person name="Kang J."/>
            <person name="Cha I."/>
            <person name="Kim H."/>
            <person name="Joh K."/>
        </authorList>
    </citation>
    <scope>NUCLEOTIDE SEQUENCE [LARGE SCALE GENOMIC DNA]</scope>
    <source>
        <strain evidence="2 3">HMF7605</strain>
    </source>
</reference>
<proteinExistence type="predicted"/>
<protein>
    <recommendedName>
        <fullName evidence="4">Type IX secretion system membrane protein PorP/SprF</fullName>
    </recommendedName>
</protein>
<evidence type="ECO:0000313" key="3">
    <source>
        <dbReference type="Proteomes" id="UP000240357"/>
    </source>
</evidence>
<keyword evidence="1" id="KW-0732">Signal</keyword>
<evidence type="ECO:0000256" key="1">
    <source>
        <dbReference type="SAM" id="SignalP"/>
    </source>
</evidence>
<gene>
    <name evidence="2" type="ORF">AHMF7605_21740</name>
</gene>
<evidence type="ECO:0008006" key="4">
    <source>
        <dbReference type="Google" id="ProtNLM"/>
    </source>
</evidence>
<dbReference type="EMBL" id="PYFT01000001">
    <property type="protein sequence ID" value="PSR55937.1"/>
    <property type="molecule type" value="Genomic_DNA"/>
</dbReference>
<dbReference type="Proteomes" id="UP000240357">
    <property type="component" value="Unassembled WGS sequence"/>
</dbReference>
<dbReference type="InterPro" id="IPR019861">
    <property type="entry name" value="PorP/SprF_Bacteroidetes"/>
</dbReference>
<dbReference type="Pfam" id="PF11751">
    <property type="entry name" value="PorP_SprF"/>
    <property type="match status" value="1"/>
</dbReference>
<sequence>MKKFLIIVLVMASAWRVQAQNRKQIANFSLVPHYFNPALTGQDGSVLKSIYRNQWTGFENAPKTLFISAELDLADLTTWKDGNKPDQGSNQYLGAKNAVGLSLLRDTFGPYRQTQLFLNYSSRVRLSEKLSLRAGAAITYDATSLDQTKLAVDVTNDPKYQNLFANDNTRVTKVDVNVGVMLMAEDYYIGYALQDAAKGKLSSGGNYLEDAFPTNHVVQAGYRKGISDQFGLIVNGIYRYDSKLRETIEGQLKGVINNSFWAGVGYRQDLAYSFTGGMRFNQVRIGYTYETTSGKASRINGGSNEIVLIYNLMPVNYKGLGKKITLW</sequence>
<keyword evidence="3" id="KW-1185">Reference proteome</keyword>
<evidence type="ECO:0000313" key="2">
    <source>
        <dbReference type="EMBL" id="PSR55937.1"/>
    </source>
</evidence>
<dbReference type="AlphaFoldDB" id="A0A2T2YK96"/>